<comment type="caution">
    <text evidence="3">The sequence shown here is derived from an EMBL/GenBank/DDBJ whole genome shotgun (WGS) entry which is preliminary data.</text>
</comment>
<feature type="compositionally biased region" description="Polar residues" evidence="1">
    <location>
        <begin position="112"/>
        <end position="124"/>
    </location>
</feature>
<gene>
    <name evidence="3" type="ORF">ODALV1_LOCUS20411</name>
</gene>
<dbReference type="InterPro" id="IPR003877">
    <property type="entry name" value="SPRY_dom"/>
</dbReference>
<dbReference type="InterPro" id="IPR050618">
    <property type="entry name" value="Ubq-SigPath_Reg"/>
</dbReference>
<proteinExistence type="predicted"/>
<protein>
    <recommendedName>
        <fullName evidence="2">SPRY domain-containing protein</fullName>
    </recommendedName>
</protein>
<dbReference type="Proteomes" id="UP001642540">
    <property type="component" value="Unassembled WGS sequence"/>
</dbReference>
<reference evidence="3 4" key="1">
    <citation type="submission" date="2024-08" db="EMBL/GenBank/DDBJ databases">
        <authorList>
            <person name="Cucini C."/>
            <person name="Frati F."/>
        </authorList>
    </citation>
    <scope>NUCLEOTIDE SEQUENCE [LARGE SCALE GENOMIC DNA]</scope>
</reference>
<evidence type="ECO:0000259" key="2">
    <source>
        <dbReference type="SMART" id="SM00449"/>
    </source>
</evidence>
<accession>A0ABP1RA16</accession>
<dbReference type="Gene3D" id="2.60.120.920">
    <property type="match status" value="1"/>
</dbReference>
<feature type="compositionally biased region" description="Low complexity" evidence="1">
    <location>
        <begin position="1"/>
        <end position="21"/>
    </location>
</feature>
<dbReference type="Pfam" id="PF00622">
    <property type="entry name" value="SPRY"/>
    <property type="match status" value="1"/>
</dbReference>
<dbReference type="EMBL" id="CAXLJM020000068">
    <property type="protein sequence ID" value="CAL8123993.1"/>
    <property type="molecule type" value="Genomic_DNA"/>
</dbReference>
<sequence>MDKNAPGPSSGSGKGSRSPLPIDSNNWCFSDPDHENLPPPPPPLQFSQGSSIAPIDNSTTPTSSTFSHHVTEPKESVNDVGSGSSGGAYGGGPSPSSSSYSSARRAKLDLLLTSSNNQPDSIIPSSGGDEEDGNSSSFHNNTASKDESSFSNSSPASDARISSPPLCSGGQVPEHTLSDISGPCSSSIVDKVPGSSGLEYENDKGPPSKVMPQTKKTGLENEGSTTTSTTSLSDSDTEETEDHREFCLSRVGSRKGSADVDLDPVLDPDVVPMTVDTCEDYWTRLHDVRINGCILEYAGIGKSIHDNGFAQSNVPLTPLNHYFEITILDPGENCYIAIGLARKDYNVRKNPGWCRGSIAYHADDGKIFIGGGVGTPFGPRCSIRDVLGCGIMFPVKYGDLPAGTSWPWELEDTDTSTSKSAKARLPSSSSFRHRRRVREYNVDNFGEISSESEDDIWWNNRNQVCEDKVQVFFMRNRKLLGIKEVRIPKGGFYPTIGMMSTNERVSVDLQPLTG</sequence>
<dbReference type="PANTHER" id="PTHR12864">
    <property type="entry name" value="RAN BINDING PROTEIN 9-RELATED"/>
    <property type="match status" value="1"/>
</dbReference>
<feature type="region of interest" description="Disordered" evidence="1">
    <location>
        <begin position="1"/>
        <end position="244"/>
    </location>
</feature>
<feature type="compositionally biased region" description="Low complexity" evidence="1">
    <location>
        <begin position="220"/>
        <end position="234"/>
    </location>
</feature>
<feature type="compositionally biased region" description="Low complexity" evidence="1">
    <location>
        <begin position="94"/>
        <end position="103"/>
    </location>
</feature>
<evidence type="ECO:0000313" key="4">
    <source>
        <dbReference type="Proteomes" id="UP001642540"/>
    </source>
</evidence>
<feature type="compositionally biased region" description="Low complexity" evidence="1">
    <location>
        <begin position="58"/>
        <end position="67"/>
    </location>
</feature>
<dbReference type="InterPro" id="IPR043136">
    <property type="entry name" value="B30.2/SPRY_sf"/>
</dbReference>
<feature type="domain" description="SPRY" evidence="2">
    <location>
        <begin position="321"/>
        <end position="513"/>
    </location>
</feature>
<name>A0ABP1RA16_9HEXA</name>
<dbReference type="SMART" id="SM00449">
    <property type="entry name" value="SPRY"/>
    <property type="match status" value="1"/>
</dbReference>
<dbReference type="InterPro" id="IPR013320">
    <property type="entry name" value="ConA-like_dom_sf"/>
</dbReference>
<organism evidence="3 4">
    <name type="scientific">Orchesella dallaii</name>
    <dbReference type="NCBI Taxonomy" id="48710"/>
    <lineage>
        <taxon>Eukaryota</taxon>
        <taxon>Metazoa</taxon>
        <taxon>Ecdysozoa</taxon>
        <taxon>Arthropoda</taxon>
        <taxon>Hexapoda</taxon>
        <taxon>Collembola</taxon>
        <taxon>Entomobryomorpha</taxon>
        <taxon>Entomobryoidea</taxon>
        <taxon>Orchesellidae</taxon>
        <taxon>Orchesellinae</taxon>
        <taxon>Orchesella</taxon>
    </lineage>
</organism>
<feature type="compositionally biased region" description="Gly residues" evidence="1">
    <location>
        <begin position="83"/>
        <end position="93"/>
    </location>
</feature>
<keyword evidence="4" id="KW-1185">Reference proteome</keyword>
<dbReference type="SUPFAM" id="SSF49899">
    <property type="entry name" value="Concanavalin A-like lectins/glucanases"/>
    <property type="match status" value="1"/>
</dbReference>
<evidence type="ECO:0000313" key="3">
    <source>
        <dbReference type="EMBL" id="CAL8123993.1"/>
    </source>
</evidence>
<evidence type="ECO:0000256" key="1">
    <source>
        <dbReference type="SAM" id="MobiDB-lite"/>
    </source>
</evidence>